<dbReference type="GO" id="GO:0099070">
    <property type="term" value="C:static microtubule bundle"/>
    <property type="evidence" value="ECO:0007669"/>
    <property type="project" value="UniProtKB-ARBA"/>
</dbReference>
<dbReference type="VEuPathDB" id="FungiDB:UMAG_10782"/>
<dbReference type="Gene3D" id="1.25.10.10">
    <property type="entry name" value="Leucine-rich Repeat Variant"/>
    <property type="match status" value="5"/>
</dbReference>
<keyword evidence="4" id="KW-0158">Chromosome</keyword>
<dbReference type="OrthoDB" id="205662at2759"/>
<feature type="domain" description="TOG" evidence="16">
    <location>
        <begin position="295"/>
        <end position="532"/>
    </location>
</feature>
<dbReference type="InParanoid" id="A0A0D1CA73"/>
<feature type="compositionally biased region" description="Low complexity" evidence="15">
    <location>
        <begin position="609"/>
        <end position="638"/>
    </location>
</feature>
<evidence type="ECO:0000256" key="5">
    <source>
        <dbReference type="ARBA" id="ARBA00022490"/>
    </source>
</evidence>
<reference evidence="17 18" key="1">
    <citation type="journal article" date="2006" name="Nature">
        <title>Insights from the genome of the biotrophic fungal plant pathogen Ustilago maydis.</title>
        <authorList>
            <person name="Kamper J."/>
            <person name="Kahmann R."/>
            <person name="Bolker M."/>
            <person name="Ma L.J."/>
            <person name="Brefort T."/>
            <person name="Saville B.J."/>
            <person name="Banuett F."/>
            <person name="Kronstad J.W."/>
            <person name="Gold S.E."/>
            <person name="Muller O."/>
            <person name="Perlin M.H."/>
            <person name="Wosten H.A."/>
            <person name="de Vries R."/>
            <person name="Ruiz-Herrera J."/>
            <person name="Reynaga-Pena C.G."/>
            <person name="Snetselaar K."/>
            <person name="McCann M."/>
            <person name="Perez-Martin J."/>
            <person name="Feldbrugge M."/>
            <person name="Basse C.W."/>
            <person name="Steinberg G."/>
            <person name="Ibeas J.I."/>
            <person name="Holloman W."/>
            <person name="Guzman P."/>
            <person name="Farman M."/>
            <person name="Stajich J.E."/>
            <person name="Sentandreu R."/>
            <person name="Gonzalez-Prieto J.M."/>
            <person name="Kennell J.C."/>
            <person name="Molina L."/>
            <person name="Schirawski J."/>
            <person name="Mendoza-Mendoza A."/>
            <person name="Greilinger D."/>
            <person name="Munch K."/>
            <person name="Rossel N."/>
            <person name="Scherer M."/>
            <person name="Vranes M."/>
            <person name="Ladendorf O."/>
            <person name="Vincon V."/>
            <person name="Fuchs U."/>
            <person name="Sandrock B."/>
            <person name="Meng S."/>
            <person name="Ho E.C."/>
            <person name="Cahill M.J."/>
            <person name="Boyce K.J."/>
            <person name="Klose J."/>
            <person name="Klosterman S.J."/>
            <person name="Deelstra H.J."/>
            <person name="Ortiz-Castellanos L."/>
            <person name="Li W."/>
            <person name="Sanchez-Alonso P."/>
            <person name="Schreier P.H."/>
            <person name="Hauser-Hahn I."/>
            <person name="Vaupel M."/>
            <person name="Koopmann E."/>
            <person name="Friedrich G."/>
            <person name="Voss H."/>
            <person name="Schluter T."/>
            <person name="Margolis J."/>
            <person name="Platt D."/>
            <person name="Swimmer C."/>
            <person name="Gnirke A."/>
            <person name="Chen F."/>
            <person name="Vysotskaia V."/>
            <person name="Mannhaupt G."/>
            <person name="Guldener U."/>
            <person name="Munsterkotter M."/>
            <person name="Haase D."/>
            <person name="Oesterheld M."/>
            <person name="Mewes H.W."/>
            <person name="Mauceli E.W."/>
            <person name="DeCaprio D."/>
            <person name="Wade C.M."/>
            <person name="Butler J."/>
            <person name="Young S."/>
            <person name="Jaffe D.B."/>
            <person name="Calvo S."/>
            <person name="Nusbaum C."/>
            <person name="Galagan J."/>
            <person name="Birren B.W."/>
        </authorList>
    </citation>
    <scope>NUCLEOTIDE SEQUENCE [LARGE SCALE GENOMIC DNA]</scope>
    <source>
        <strain evidence="18">DSM 14603 / FGSC 9021 / UM521</strain>
    </source>
</reference>
<comment type="similarity">
    <text evidence="13">Belongs to the TOG/XMAP215 family.</text>
</comment>
<protein>
    <recommendedName>
        <fullName evidence="16">TOG domain-containing protein</fullName>
    </recommendedName>
</protein>
<dbReference type="PANTHER" id="PTHR12609">
    <property type="entry name" value="MICROTUBULE ASSOCIATED PROTEIN XMAP215"/>
    <property type="match status" value="1"/>
</dbReference>
<dbReference type="GO" id="GO:0046785">
    <property type="term" value="P:microtubule polymerization"/>
    <property type="evidence" value="ECO:0000318"/>
    <property type="project" value="GO_Central"/>
</dbReference>
<dbReference type="Proteomes" id="UP000000561">
    <property type="component" value="Chromosome 4"/>
</dbReference>
<evidence type="ECO:0000313" key="18">
    <source>
        <dbReference type="Proteomes" id="UP000000561"/>
    </source>
</evidence>
<evidence type="ECO:0000256" key="9">
    <source>
        <dbReference type="ARBA" id="ARBA00022838"/>
    </source>
</evidence>
<dbReference type="KEGG" id="uma:UMAG_10782"/>
<keyword evidence="8" id="KW-0498">Mitosis</keyword>
<dbReference type="EMBL" id="CM003143">
    <property type="protein sequence ID" value="KIS70242.1"/>
    <property type="molecule type" value="Genomic_DNA"/>
</dbReference>
<dbReference type="RefSeq" id="XP_011388384.1">
    <property type="nucleotide sequence ID" value="XM_011390082.1"/>
</dbReference>
<evidence type="ECO:0000256" key="10">
    <source>
        <dbReference type="ARBA" id="ARBA00023212"/>
    </source>
</evidence>
<evidence type="ECO:0000256" key="7">
    <source>
        <dbReference type="ARBA" id="ARBA00022737"/>
    </source>
</evidence>
<dbReference type="GO" id="GO:1990571">
    <property type="term" value="P:meiotic centromere clustering"/>
    <property type="evidence" value="ECO:0007669"/>
    <property type="project" value="UniProtKB-ARBA"/>
</dbReference>
<keyword evidence="9" id="KW-0995">Kinetochore</keyword>
<keyword evidence="11" id="KW-0131">Cell cycle</keyword>
<dbReference type="eggNOG" id="KOG1820">
    <property type="taxonomic scope" value="Eukaryota"/>
</dbReference>
<evidence type="ECO:0000256" key="12">
    <source>
        <dbReference type="ARBA" id="ARBA00023328"/>
    </source>
</evidence>
<evidence type="ECO:0000256" key="2">
    <source>
        <dbReference type="ARBA" id="ARBA00004629"/>
    </source>
</evidence>
<feature type="repeat" description="HEAT" evidence="14">
    <location>
        <begin position="1507"/>
        <end position="1543"/>
    </location>
</feature>
<organism evidence="17 18">
    <name type="scientific">Mycosarcoma maydis</name>
    <name type="common">Corn smut fungus</name>
    <name type="synonym">Ustilago maydis</name>
    <dbReference type="NCBI Taxonomy" id="5270"/>
    <lineage>
        <taxon>Eukaryota</taxon>
        <taxon>Fungi</taxon>
        <taxon>Dikarya</taxon>
        <taxon>Basidiomycota</taxon>
        <taxon>Ustilaginomycotina</taxon>
        <taxon>Ustilaginomycetes</taxon>
        <taxon>Ustilaginales</taxon>
        <taxon>Ustilaginaceae</taxon>
        <taxon>Mycosarcoma</taxon>
    </lineage>
</organism>
<dbReference type="FunFam" id="1.25.10.10:FF:000063">
    <property type="entry name" value="Putative cytoskeleton-associated protein 5"/>
    <property type="match status" value="1"/>
</dbReference>
<dbReference type="GO" id="GO:0008017">
    <property type="term" value="F:microtubule binding"/>
    <property type="evidence" value="ECO:0000318"/>
    <property type="project" value="GO_Central"/>
</dbReference>
<comment type="subcellular location">
    <subcellularLocation>
        <location evidence="2">Chromosome</location>
        <location evidence="2">Centromere</location>
        <location evidence="2">Kinetochore</location>
    </subcellularLocation>
    <subcellularLocation>
        <location evidence="1">Cytoplasm</location>
        <location evidence="1">Cytoskeleton</location>
        <location evidence="1">Microtubule organizing center</location>
        <location evidence="1">Centrosome</location>
    </subcellularLocation>
    <subcellularLocation>
        <location evidence="3">Cytoplasm</location>
        <location evidence="3">Cytoskeleton</location>
        <location evidence="3">Spindle pole</location>
    </subcellularLocation>
</comment>
<feature type="region of interest" description="Disordered" evidence="15">
    <location>
        <begin position="261"/>
        <end position="294"/>
    </location>
</feature>
<feature type="region of interest" description="Disordered" evidence="15">
    <location>
        <begin position="535"/>
        <end position="638"/>
    </location>
</feature>
<sequence length="2242" mass="239359">MSIDMTGGAAPTDDDFTKLPIHDRLASKLWKARVSAYEELSKAFPNTSSEDDPIFRQYTRNPDILKSIVVDTNAVAQEKGVDAVRAFVEFGAKPAGSTRELVVPALVEKCLGSTRAGTKNNALQLISFYAEMEDVLGCEPLLADLLDGLKAKQPKVVAGCVTAIMHLVRDFGHKQVSPKPILQRLPDMFAHSDKNVRAEASLLALQLHRYIGAALEPTIDTLKDIQAKELRQQFAEIDAAAASKPLPTRFLLSQREKLQAAAAPISQPGTDAAASISAAQQDHRDDDDDDVDPYDLAEPVNVFGSRDYPADFEEMIVSKKWQERKETLETILKILSSSPKIQPDNRFDGLVDHLALKISKDANINVVLVSCQCLNAMAKGLRDNFARYKDKVVPPIIEKLKEKKPATVEVLAKALDAIFQTVSFSEILEHIFTGIKHKNPAVKTESIRFLVRCLRTTKLAPAKADIKPIGDALVVAMADGSPDVRDAGAAGLGTLMKLIGERPMNIFLDGLDDIKKAKIQDECNTAEVKVKMGAGAGARPPLSSAARPTAPIPASAPSAVTNRAAPPAAVRAKPPSATQAMATGKENQAPRPVARPTPSMAARPIGTRPAAATSSAVSSAPAPARKATPAAAAGSSKVAASATEPVKYRFHPDDAEARAADLIPAAIATQLASSAWKERLAGMTQFNDWLKVEAESVESEIIVRALGKKPGWKESNFQVMAEVYKALQLLANDCPTFSRPSVALSVQPLCDKLGDIKLKTPAGETLVTFAEKTSFGFLLAQALGPLGSLKAPKAIADSVLWVDQTLLEFGTAGVDVRSLIDYLITCLKSANAAVRINATKAIGTLARFLGTALNSFLADLNPQLRTTIEAEIEKAASNPPPAPVRFSDETKAPAGKAAVAGGEDAAGPAAQDNAADEDMLDQLVPRVDLDRLVSAAAIARMGDANWKERKEGLEEVLAVVNANSRLKGNMAELANALKMRCSDSNIMCKSMALDAIAKIATAMNKHFEPQARILAGPVTQVLADAKAPVRASATTALTAIAEQVGAGPLLPGMSTVVEGKTANPMLKQELFGWLAAWFELHPPEKGMDLAPLALPCVQCLDDKLAAVRKASLACLPHIITRAGYKHVMEQANQLKTASKNTAIPLIDAAKIQAQNSARAAGATATAAPAATATVPAPTARVAAVSARTATASPARAAGVGSTSSVAPATSSPRTSAIARPGGIKPPSAVGRSLKAPSSIIARQARLASDSSNGAVPSRNALASANGAASQGAGPGGAMEGSAPLISADTKAKALREKREGKAANWIGADGAPRPELVEVLRQQCDGQLSRGITDSMFSKSHSSEKDYYAALTLLSDFISSPTFAEEQYGLSRQETIERTLANSDLIFKYVSIRLTDNNTSLSLKCLDILEHLVALLSEQQYHMSDYEAACILPCLTAKFGDAKVAFRDRIREIFRKMTFIFPPSKLLTSYLENGLPSKNARVRTECLSEVGYLFSKNGLQVCSPSRTLPVIAKQISDRDANVRTAALSAIGEVYKIIGDEVYKLVGALPGKEMSMLEERLKRTTAPPASVAVAVAKSAGAASTAGRAGPRASVVPSSAPGPSSPGRLSAGAPSSRLARPGSALQQPAAPSAGVRSRLAAPGAARRESAIGLPRAAKPPSVASPRASMLRAPSEAAARATSIIAPGRNKVLADELPEEEDEELSVDQAINLVVNDNFEQSVFAIKHVEAFIQEEEPQLISYVDQIAIVLSKQMQKAFSLDPSDLGNERLRKHLLVANISLFDKDRVWEDGRTLGSYLSRSALIPLLTVLVQQLIQSSFRAEDPSAQNESKYLNIILLRCFSACSLNLLYGACLQMLSEATEDLRELEGDVLETRYEFAKLLIKCLWKIAKRLEDDLSQRKVEPQQLFVDIESFLQTIEPFEWRQRAEDGVPLADVPLRTVKIILSSVVNHFGEEALGMLDMIPQPENSYVYKYLVRMLNFAFGDGGVDEEGDAVGSNAGTRTRTDAKAPSQAVNEADTVVEAQRNIAPEDRGVDKAAVVDEEGDAVGSNAGAGANAPSQAVNAADTVDGAQQNSQNGHAADAAVDEESSIRLAELHAELHEIFKRISDKKLSRQGLQEMYEFRKRYPYLESYIQSLLQTTGPMFQRYIKRVFANYAAEDPDVINAAQPPPVWVADHNRRVSTSCATTTTGAPATPTSSRLSTPTVQADNCTASPSSSTHSPRSSSVRSSATDDRLAQLRAKFS</sequence>
<feature type="compositionally biased region" description="Acidic residues" evidence="15">
    <location>
        <begin position="285"/>
        <end position="294"/>
    </location>
</feature>
<dbReference type="GO" id="GO:0061863">
    <property type="term" value="F:microtubule plus end polymerase"/>
    <property type="evidence" value="ECO:0000318"/>
    <property type="project" value="GO_Central"/>
</dbReference>
<feature type="compositionally biased region" description="Low complexity" evidence="15">
    <location>
        <begin position="892"/>
        <end position="913"/>
    </location>
</feature>
<evidence type="ECO:0000256" key="13">
    <source>
        <dbReference type="ARBA" id="ARBA00025722"/>
    </source>
</evidence>
<evidence type="ECO:0000256" key="6">
    <source>
        <dbReference type="ARBA" id="ARBA00022618"/>
    </source>
</evidence>
<evidence type="ECO:0000259" key="16">
    <source>
        <dbReference type="SMART" id="SM01349"/>
    </source>
</evidence>
<evidence type="ECO:0000256" key="15">
    <source>
        <dbReference type="SAM" id="MobiDB-lite"/>
    </source>
</evidence>
<dbReference type="GO" id="GO:0005881">
    <property type="term" value="C:cytoplasmic microtubule"/>
    <property type="evidence" value="ECO:0007669"/>
    <property type="project" value="UniProtKB-ARBA"/>
</dbReference>
<keyword evidence="12" id="KW-0137">Centromere</keyword>
<keyword evidence="18" id="KW-1185">Reference proteome</keyword>
<dbReference type="eggNOG" id="KOG2944">
    <property type="taxonomic scope" value="Eukaryota"/>
</dbReference>
<dbReference type="SMART" id="SM01349">
    <property type="entry name" value="TOG"/>
    <property type="match status" value="5"/>
</dbReference>
<dbReference type="InterPro" id="IPR034085">
    <property type="entry name" value="TOG"/>
</dbReference>
<feature type="domain" description="TOG" evidence="16">
    <location>
        <begin position="7"/>
        <end position="243"/>
    </location>
</feature>
<dbReference type="InterPro" id="IPR045110">
    <property type="entry name" value="XMAP215"/>
</dbReference>
<dbReference type="STRING" id="237631.A0A0D1CA73"/>
<feature type="compositionally biased region" description="Low complexity" evidence="15">
    <location>
        <begin position="2182"/>
        <end position="2197"/>
    </location>
</feature>
<feature type="region of interest" description="Disordered" evidence="15">
    <location>
        <begin position="1192"/>
        <end position="1234"/>
    </location>
</feature>
<keyword evidence="5" id="KW-0963">Cytoplasm</keyword>
<dbReference type="GO" id="GO:0051301">
    <property type="term" value="P:cell division"/>
    <property type="evidence" value="ECO:0007669"/>
    <property type="project" value="UniProtKB-KW"/>
</dbReference>
<evidence type="ECO:0000256" key="1">
    <source>
        <dbReference type="ARBA" id="ARBA00004300"/>
    </source>
</evidence>
<dbReference type="SUPFAM" id="SSF48371">
    <property type="entry name" value="ARM repeat"/>
    <property type="match status" value="2"/>
</dbReference>
<keyword evidence="6" id="KW-0132">Cell division</keyword>
<evidence type="ECO:0000256" key="4">
    <source>
        <dbReference type="ARBA" id="ARBA00022454"/>
    </source>
</evidence>
<dbReference type="FunFam" id="1.25.10.10:FF:000019">
    <property type="entry name" value="Cytoskeleton-associated protein 5"/>
    <property type="match status" value="1"/>
</dbReference>
<feature type="compositionally biased region" description="Low complexity" evidence="15">
    <location>
        <begin position="1192"/>
        <end position="1216"/>
    </location>
</feature>
<name>A0A0D1CA73_MYCMD</name>
<feature type="domain" description="TOG" evidence="16">
    <location>
        <begin position="649"/>
        <end position="881"/>
    </location>
</feature>
<evidence type="ECO:0000313" key="17">
    <source>
        <dbReference type="EMBL" id="KIS70242.1"/>
    </source>
</evidence>
<dbReference type="GO" id="GO:0000776">
    <property type="term" value="C:kinetochore"/>
    <property type="evidence" value="ECO:0000318"/>
    <property type="project" value="GO_Central"/>
</dbReference>
<feature type="compositionally biased region" description="Low complexity" evidence="15">
    <location>
        <begin position="543"/>
        <end position="577"/>
    </location>
</feature>
<dbReference type="InterPro" id="IPR021133">
    <property type="entry name" value="HEAT_type_2"/>
</dbReference>
<evidence type="ECO:0000256" key="3">
    <source>
        <dbReference type="ARBA" id="ARBA00004647"/>
    </source>
</evidence>
<gene>
    <name evidence="17" type="ORF">UMAG_10782</name>
</gene>
<feature type="region of interest" description="Disordered" evidence="15">
    <location>
        <begin position="2182"/>
        <end position="2242"/>
    </location>
</feature>
<evidence type="ECO:0000256" key="14">
    <source>
        <dbReference type="PROSITE-ProRule" id="PRU00103"/>
    </source>
</evidence>
<feature type="compositionally biased region" description="Low complexity" evidence="15">
    <location>
        <begin position="1581"/>
        <end position="1614"/>
    </location>
</feature>
<evidence type="ECO:0000256" key="11">
    <source>
        <dbReference type="ARBA" id="ARBA00023306"/>
    </source>
</evidence>
<feature type="region of interest" description="Disordered" evidence="15">
    <location>
        <begin position="1581"/>
        <end position="1668"/>
    </location>
</feature>
<feature type="compositionally biased region" description="Low complexity" evidence="15">
    <location>
        <begin position="2210"/>
        <end position="2228"/>
    </location>
</feature>
<feature type="compositionally biased region" description="Low complexity" evidence="15">
    <location>
        <begin position="271"/>
        <end position="280"/>
    </location>
</feature>
<dbReference type="InterPro" id="IPR011989">
    <property type="entry name" value="ARM-like"/>
</dbReference>
<feature type="domain" description="TOG" evidence="16">
    <location>
        <begin position="922"/>
        <end position="1155"/>
    </location>
</feature>
<dbReference type="GO" id="GO:0030951">
    <property type="term" value="P:establishment or maintenance of microtubule cytoskeleton polarity"/>
    <property type="evidence" value="ECO:0000318"/>
    <property type="project" value="GO_Central"/>
</dbReference>
<dbReference type="GO" id="GO:0000022">
    <property type="term" value="P:mitotic spindle elongation"/>
    <property type="evidence" value="ECO:0007669"/>
    <property type="project" value="UniProtKB-ARBA"/>
</dbReference>
<dbReference type="FunFam" id="1.25.10.10:FF:000068">
    <property type="entry name" value="cytoskeleton-associated protein 5 isoform X1"/>
    <property type="match status" value="1"/>
</dbReference>
<proteinExistence type="inferred from homology"/>
<dbReference type="InterPro" id="IPR016024">
    <property type="entry name" value="ARM-type_fold"/>
</dbReference>
<feature type="region of interest" description="Disordered" evidence="15">
    <location>
        <begin position="874"/>
        <end position="914"/>
    </location>
</feature>
<dbReference type="GeneID" id="23566767"/>
<dbReference type="GO" id="GO:0051010">
    <property type="term" value="F:microtubule plus-end binding"/>
    <property type="evidence" value="ECO:0007669"/>
    <property type="project" value="InterPro"/>
</dbReference>
<dbReference type="FunFam" id="1.25.10.10:FF:000050">
    <property type="entry name" value="Cytoskeleton-associated protein 5 isoform X1"/>
    <property type="match status" value="1"/>
</dbReference>
<dbReference type="GO" id="GO:0005816">
    <property type="term" value="C:spindle pole body"/>
    <property type="evidence" value="ECO:0000318"/>
    <property type="project" value="GO_Central"/>
</dbReference>
<dbReference type="InterPro" id="IPR048491">
    <property type="entry name" value="XMAP215_CLASP_TOG"/>
</dbReference>
<dbReference type="PROSITE" id="PS50077">
    <property type="entry name" value="HEAT_REPEAT"/>
    <property type="match status" value="1"/>
</dbReference>
<dbReference type="Pfam" id="PF21041">
    <property type="entry name" value="XMAP215_CLASP_TOG"/>
    <property type="match status" value="4"/>
</dbReference>
<feature type="domain" description="TOG" evidence="16">
    <location>
        <begin position="1318"/>
        <end position="1569"/>
    </location>
</feature>
<dbReference type="GO" id="GO:0007052">
    <property type="term" value="P:mitotic spindle organization"/>
    <property type="evidence" value="ECO:0000318"/>
    <property type="project" value="GO_Central"/>
</dbReference>
<dbReference type="GO" id="GO:1990498">
    <property type="term" value="C:mitotic spindle microtubule"/>
    <property type="evidence" value="ECO:0007669"/>
    <property type="project" value="UniProtKB-ARBA"/>
</dbReference>
<dbReference type="GO" id="GO:0000922">
    <property type="term" value="C:spindle pole"/>
    <property type="evidence" value="ECO:0000318"/>
    <property type="project" value="GO_Central"/>
</dbReference>
<feature type="compositionally biased region" description="Polar residues" evidence="15">
    <location>
        <begin position="2198"/>
        <end position="2209"/>
    </location>
</feature>
<dbReference type="GO" id="GO:0051315">
    <property type="term" value="P:attachment of mitotic spindle microtubules to kinetochore"/>
    <property type="evidence" value="ECO:0007669"/>
    <property type="project" value="UniProtKB-ARBA"/>
</dbReference>
<evidence type="ECO:0000256" key="8">
    <source>
        <dbReference type="ARBA" id="ARBA00022776"/>
    </source>
</evidence>
<keyword evidence="10" id="KW-0206">Cytoskeleton</keyword>
<keyword evidence="7" id="KW-0677">Repeat</keyword>
<accession>A0A0D1CA73</accession>
<dbReference type="GO" id="GO:0044732">
    <property type="term" value="C:mitotic spindle pole body"/>
    <property type="evidence" value="ECO:0007669"/>
    <property type="project" value="UniProtKB-ARBA"/>
</dbReference>